<comment type="cofactor">
    <cofactor evidence="1">
        <name>Zn(2+)</name>
        <dbReference type="ChEBI" id="CHEBI:29105"/>
    </cofactor>
</comment>
<evidence type="ECO:0000256" key="10">
    <source>
        <dbReference type="ARBA" id="ARBA00048807"/>
    </source>
</evidence>
<dbReference type="Proteomes" id="UP000594455">
    <property type="component" value="Chromosome"/>
</dbReference>
<comment type="catalytic activity">
    <reaction evidence="10">
        <text>7,8-dihydroneopterin 3'-triphosphate + H2O = 6-carboxy-5,6,7,8-tetrahydropterin + triphosphate + acetaldehyde + 2 H(+)</text>
        <dbReference type="Rhea" id="RHEA:27966"/>
        <dbReference type="ChEBI" id="CHEBI:15343"/>
        <dbReference type="ChEBI" id="CHEBI:15377"/>
        <dbReference type="ChEBI" id="CHEBI:15378"/>
        <dbReference type="ChEBI" id="CHEBI:18036"/>
        <dbReference type="ChEBI" id="CHEBI:58462"/>
        <dbReference type="ChEBI" id="CHEBI:61032"/>
        <dbReference type="EC" id="4.1.2.50"/>
    </reaction>
</comment>
<evidence type="ECO:0000256" key="1">
    <source>
        <dbReference type="ARBA" id="ARBA00001947"/>
    </source>
</evidence>
<dbReference type="GO" id="GO:0046872">
    <property type="term" value="F:metal ion binding"/>
    <property type="evidence" value="ECO:0007669"/>
    <property type="project" value="UniProtKB-KW"/>
</dbReference>
<keyword evidence="8" id="KW-0456">Lyase</keyword>
<comment type="pathway">
    <text evidence="2">Purine metabolism; 7-cyano-7-deazaguanine biosynthesis.</text>
</comment>
<accession>A0A7T1F9R1</accession>
<proteinExistence type="inferred from homology"/>
<evidence type="ECO:0000256" key="6">
    <source>
        <dbReference type="ARBA" id="ARBA00022723"/>
    </source>
</evidence>
<evidence type="ECO:0000313" key="11">
    <source>
        <dbReference type="EMBL" id="QPM75555.1"/>
    </source>
</evidence>
<sequence length="141" mass="16550">MSDINNVHPPEQFKYKNASVRIKNYFQFTCDNRIYFSKTKHIDLKNQLYQFDVEILSPIDDLGLALDFNEVDKIYDEYIAPYLDNQLVNATLPTMNTTAENIALWIWDQFARVIPEGNKLEKLTFYENKTQGLVLTAEDMQ</sequence>
<protein>
    <recommendedName>
        <fullName evidence="5">6-carboxy-5,6,7,8-tetrahydropterin synthase</fullName>
        <ecNumber evidence="4">4.1.2.50</ecNumber>
    </recommendedName>
    <alternativeName>
        <fullName evidence="9">Queuosine biosynthesis protein QueD</fullName>
    </alternativeName>
</protein>
<keyword evidence="12" id="KW-1185">Reference proteome</keyword>
<dbReference type="SUPFAM" id="SSF55620">
    <property type="entry name" value="Tetrahydrobiopterin biosynthesis enzymes-like"/>
    <property type="match status" value="1"/>
</dbReference>
<dbReference type="InterPro" id="IPR038418">
    <property type="entry name" value="6-PTP_synth/QueD_sf"/>
</dbReference>
<dbReference type="PANTHER" id="PTHR12589">
    <property type="entry name" value="PYRUVOYL TETRAHYDROBIOPTERIN SYNTHASE"/>
    <property type="match status" value="1"/>
</dbReference>
<comment type="similarity">
    <text evidence="3">Belongs to the PTPS family. QueD subfamily.</text>
</comment>
<dbReference type="EC" id="4.1.2.50" evidence="4"/>
<gene>
    <name evidence="11" type="ORF">ISP08_02135</name>
</gene>
<dbReference type="InterPro" id="IPR007115">
    <property type="entry name" value="6-PTP_synth/QueD"/>
</dbReference>
<dbReference type="AlphaFoldDB" id="A0A7T1F9R1"/>
<keyword evidence="6" id="KW-0479">Metal-binding</keyword>
<dbReference type="UniPathway" id="UPA00391"/>
<dbReference type="GO" id="GO:0070497">
    <property type="term" value="F:6-carboxytetrahydropterin synthase activity"/>
    <property type="evidence" value="ECO:0007669"/>
    <property type="project" value="UniProtKB-EC"/>
</dbReference>
<keyword evidence="7" id="KW-0862">Zinc</keyword>
<evidence type="ECO:0000256" key="2">
    <source>
        <dbReference type="ARBA" id="ARBA00005061"/>
    </source>
</evidence>
<evidence type="ECO:0000313" key="12">
    <source>
        <dbReference type="Proteomes" id="UP000594455"/>
    </source>
</evidence>
<evidence type="ECO:0000256" key="9">
    <source>
        <dbReference type="ARBA" id="ARBA00031449"/>
    </source>
</evidence>
<dbReference type="RefSeq" id="WP_195719198.1">
    <property type="nucleotide sequence ID" value="NZ_CP064056.1"/>
</dbReference>
<organism evidence="11 12">
    <name type="scientific">Staphylococcus lloydii</name>
    <dbReference type="NCBI Taxonomy" id="2781774"/>
    <lineage>
        <taxon>Bacteria</taxon>
        <taxon>Bacillati</taxon>
        <taxon>Bacillota</taxon>
        <taxon>Bacilli</taxon>
        <taxon>Bacillales</taxon>
        <taxon>Staphylococcaceae</taxon>
        <taxon>Staphylococcus</taxon>
    </lineage>
</organism>
<dbReference type="Gene3D" id="3.30.479.10">
    <property type="entry name" value="6-pyruvoyl tetrahydropterin synthase/QueD"/>
    <property type="match status" value="1"/>
</dbReference>
<evidence type="ECO:0000256" key="5">
    <source>
        <dbReference type="ARBA" id="ARBA00018141"/>
    </source>
</evidence>
<dbReference type="Pfam" id="PF01242">
    <property type="entry name" value="PTPS"/>
    <property type="match status" value="1"/>
</dbReference>
<evidence type="ECO:0000256" key="3">
    <source>
        <dbReference type="ARBA" id="ARBA00008900"/>
    </source>
</evidence>
<evidence type="ECO:0000256" key="4">
    <source>
        <dbReference type="ARBA" id="ARBA00012982"/>
    </source>
</evidence>
<evidence type="ECO:0000256" key="8">
    <source>
        <dbReference type="ARBA" id="ARBA00023239"/>
    </source>
</evidence>
<dbReference type="PANTHER" id="PTHR12589:SF7">
    <property type="entry name" value="6-PYRUVOYL TETRAHYDROBIOPTERIN SYNTHASE"/>
    <property type="match status" value="1"/>
</dbReference>
<name>A0A7T1F9R1_9STAP</name>
<dbReference type="KEGG" id="sllo:ISP08_02135"/>
<evidence type="ECO:0000256" key="7">
    <source>
        <dbReference type="ARBA" id="ARBA00022833"/>
    </source>
</evidence>
<reference evidence="11 12" key="1">
    <citation type="submission" date="2020-10" db="EMBL/GenBank/DDBJ databases">
        <title>Closed genome sequences of Staphylococcus lloydii sp. nov. and Staphylococcus durrellii sp. nov. Isolated from Captive Fruit Bats (Pteropus livingstonii).</title>
        <authorList>
            <person name="Fountain K."/>
        </authorList>
    </citation>
    <scope>NUCLEOTIDE SEQUENCE [LARGE SCALE GENOMIC DNA]</scope>
    <source>
        <strain evidence="11 12">23_2_7_LY</strain>
    </source>
</reference>
<dbReference type="EMBL" id="CP064056">
    <property type="protein sequence ID" value="QPM75555.1"/>
    <property type="molecule type" value="Genomic_DNA"/>
</dbReference>